<dbReference type="SMART" id="SM00005">
    <property type="entry name" value="DEATH"/>
    <property type="match status" value="1"/>
</dbReference>
<keyword evidence="3" id="KW-1185">Reference proteome</keyword>
<sequence>QFANFGRNSVPIPERGKLALKIIFKEVKPMSWKYTGEEKVKTIPFINVAAVVDCPRSFVFEKVGEEDCFLFFGATQEDQKDPVDLIVQFQDGTEDTAASSYDKLVAARLSQSQKKTCDESLTVKQPMENIDLEVRTESLRDLSEEIQNEWKAVGRNLGLDDSKLYNLERDYTNQGHKETVYQMLLTWKQRNGSQATYRALGEALKAAGRTDLQEKLY</sequence>
<dbReference type="InterPro" id="IPR011029">
    <property type="entry name" value="DEATH-like_dom_sf"/>
</dbReference>
<dbReference type="Pfam" id="PF00531">
    <property type="entry name" value="Death"/>
    <property type="match status" value="1"/>
</dbReference>
<reference evidence="2 3" key="1">
    <citation type="journal article" date="2017" name="PLoS Biol.">
        <title>The sea cucumber genome provides insights into morphological evolution and visceral regeneration.</title>
        <authorList>
            <person name="Zhang X."/>
            <person name="Sun L."/>
            <person name="Yuan J."/>
            <person name="Sun Y."/>
            <person name="Gao Y."/>
            <person name="Zhang L."/>
            <person name="Li S."/>
            <person name="Dai H."/>
            <person name="Hamel J.F."/>
            <person name="Liu C."/>
            <person name="Yu Y."/>
            <person name="Liu S."/>
            <person name="Lin W."/>
            <person name="Guo K."/>
            <person name="Jin S."/>
            <person name="Xu P."/>
            <person name="Storey K.B."/>
            <person name="Huan P."/>
            <person name="Zhang T."/>
            <person name="Zhou Y."/>
            <person name="Zhang J."/>
            <person name="Lin C."/>
            <person name="Li X."/>
            <person name="Xing L."/>
            <person name="Huo D."/>
            <person name="Sun M."/>
            <person name="Wang L."/>
            <person name="Mercier A."/>
            <person name="Li F."/>
            <person name="Yang H."/>
            <person name="Xiang J."/>
        </authorList>
    </citation>
    <scope>NUCLEOTIDE SEQUENCE [LARGE SCALE GENOMIC DNA]</scope>
    <source>
        <strain evidence="2">Shaxun</strain>
        <tissue evidence="2">Muscle</tissue>
    </source>
</reference>
<feature type="domain" description="Death" evidence="1">
    <location>
        <begin position="135"/>
        <end position="217"/>
    </location>
</feature>
<dbReference type="AlphaFoldDB" id="A0A2G8JVB9"/>
<dbReference type="InterPro" id="IPR000488">
    <property type="entry name" value="Death_dom"/>
</dbReference>
<dbReference type="Proteomes" id="UP000230750">
    <property type="component" value="Unassembled WGS sequence"/>
</dbReference>
<organism evidence="2 3">
    <name type="scientific">Stichopus japonicus</name>
    <name type="common">Sea cucumber</name>
    <dbReference type="NCBI Taxonomy" id="307972"/>
    <lineage>
        <taxon>Eukaryota</taxon>
        <taxon>Metazoa</taxon>
        <taxon>Echinodermata</taxon>
        <taxon>Eleutherozoa</taxon>
        <taxon>Echinozoa</taxon>
        <taxon>Holothuroidea</taxon>
        <taxon>Aspidochirotacea</taxon>
        <taxon>Aspidochirotida</taxon>
        <taxon>Stichopodidae</taxon>
        <taxon>Apostichopus</taxon>
    </lineage>
</organism>
<dbReference type="PANTHER" id="PTHR15077">
    <property type="entry name" value="FAS-ASSOCIATING DEATH DOMAIN-CONTAINING PROTEIN FADD"/>
    <property type="match status" value="1"/>
</dbReference>
<accession>A0A2G8JVB9</accession>
<dbReference type="Gene3D" id="1.10.533.10">
    <property type="entry name" value="Death Domain, Fas"/>
    <property type="match status" value="1"/>
</dbReference>
<feature type="non-terminal residue" evidence="2">
    <location>
        <position position="1"/>
    </location>
</feature>
<dbReference type="CDD" id="cd01670">
    <property type="entry name" value="Death"/>
    <property type="match status" value="1"/>
</dbReference>
<evidence type="ECO:0000313" key="3">
    <source>
        <dbReference type="Proteomes" id="UP000230750"/>
    </source>
</evidence>
<comment type="caution">
    <text evidence="2">The sequence shown here is derived from an EMBL/GenBank/DDBJ whole genome shotgun (WGS) entry which is preliminary data.</text>
</comment>
<dbReference type="GO" id="GO:0007165">
    <property type="term" value="P:signal transduction"/>
    <property type="evidence" value="ECO:0007669"/>
    <property type="project" value="InterPro"/>
</dbReference>
<dbReference type="EMBL" id="MRZV01001212">
    <property type="protein sequence ID" value="PIK39683.1"/>
    <property type="molecule type" value="Genomic_DNA"/>
</dbReference>
<dbReference type="SUPFAM" id="SSF47986">
    <property type="entry name" value="DEATH domain"/>
    <property type="match status" value="1"/>
</dbReference>
<name>A0A2G8JVB9_STIJA</name>
<evidence type="ECO:0000313" key="2">
    <source>
        <dbReference type="EMBL" id="PIK39683.1"/>
    </source>
</evidence>
<gene>
    <name evidence="2" type="ORF">BSL78_23473</name>
</gene>
<dbReference type="STRING" id="307972.A0A2G8JVB9"/>
<proteinExistence type="predicted"/>
<dbReference type="InterPro" id="IPR016729">
    <property type="entry name" value="FADD"/>
</dbReference>
<dbReference type="PANTHER" id="PTHR15077:SF12">
    <property type="entry name" value="DEATH DOMAIN-CONTAINING PROTEIN"/>
    <property type="match status" value="1"/>
</dbReference>
<dbReference type="PROSITE" id="PS50017">
    <property type="entry name" value="DEATH_DOMAIN"/>
    <property type="match status" value="1"/>
</dbReference>
<evidence type="ECO:0000259" key="1">
    <source>
        <dbReference type="PROSITE" id="PS50017"/>
    </source>
</evidence>
<protein>
    <recommendedName>
        <fullName evidence="1">Death domain-containing protein</fullName>
    </recommendedName>
</protein>
<dbReference type="OrthoDB" id="5988860at2759"/>